<name>A0ABV0UNT2_9TELE</name>
<dbReference type="Gene3D" id="2.60.40.10">
    <property type="entry name" value="Immunoglobulins"/>
    <property type="match status" value="1"/>
</dbReference>
<keyword evidence="1" id="KW-0732">Signal</keyword>
<dbReference type="PANTHER" id="PTHR23268:SF28">
    <property type="entry name" value="T CELL RECEPTOR BETA VARIABLE 19"/>
    <property type="match status" value="1"/>
</dbReference>
<gene>
    <name evidence="4" type="ORF">ILYODFUR_031979</name>
</gene>
<dbReference type="InterPro" id="IPR013783">
    <property type="entry name" value="Ig-like_fold"/>
</dbReference>
<dbReference type="Proteomes" id="UP001482620">
    <property type="component" value="Unassembled WGS sequence"/>
</dbReference>
<keyword evidence="5" id="KW-1185">Reference proteome</keyword>
<evidence type="ECO:0000256" key="2">
    <source>
        <dbReference type="ARBA" id="ARBA00022859"/>
    </source>
</evidence>
<sequence length="132" mass="15350">MSNKNISKKAWKTTKATWHSFPGFSKRHASLICVEVHQPPFAISHEKDLSVTLKCEQDNDQHYYMYWYKQKSTGEPELVTYSLGKDTWDTEAPFNKSKYTMLRPTVLNSTLQIHRVQAGDSAMYYCASRRAH</sequence>
<reference evidence="4 5" key="1">
    <citation type="submission" date="2021-06" db="EMBL/GenBank/DDBJ databases">
        <authorList>
            <person name="Palmer J.M."/>
        </authorList>
    </citation>
    <scope>NUCLEOTIDE SEQUENCE [LARGE SCALE GENOMIC DNA]</scope>
    <source>
        <strain evidence="5">if_2019</strain>
        <tissue evidence="4">Muscle</tissue>
    </source>
</reference>
<comment type="caution">
    <text evidence="4">The sequence shown here is derived from an EMBL/GenBank/DDBJ whole genome shotgun (WGS) entry which is preliminary data.</text>
</comment>
<proteinExistence type="predicted"/>
<evidence type="ECO:0000313" key="4">
    <source>
        <dbReference type="EMBL" id="MEQ2245833.1"/>
    </source>
</evidence>
<dbReference type="EMBL" id="JAHRIQ010074593">
    <property type="protein sequence ID" value="MEQ2245833.1"/>
    <property type="molecule type" value="Genomic_DNA"/>
</dbReference>
<evidence type="ECO:0000256" key="1">
    <source>
        <dbReference type="ARBA" id="ARBA00022729"/>
    </source>
</evidence>
<protein>
    <recommendedName>
        <fullName evidence="3">Ig-like domain-containing protein</fullName>
    </recommendedName>
</protein>
<keyword evidence="2" id="KW-0391">Immunity</keyword>
<dbReference type="SUPFAM" id="SSF48726">
    <property type="entry name" value="Immunoglobulin"/>
    <property type="match status" value="1"/>
</dbReference>
<dbReference type="InterPro" id="IPR050413">
    <property type="entry name" value="TCR_beta_variable"/>
</dbReference>
<dbReference type="PROSITE" id="PS50835">
    <property type="entry name" value="IG_LIKE"/>
    <property type="match status" value="1"/>
</dbReference>
<organism evidence="4 5">
    <name type="scientific">Ilyodon furcidens</name>
    <name type="common">goldbreast splitfin</name>
    <dbReference type="NCBI Taxonomy" id="33524"/>
    <lineage>
        <taxon>Eukaryota</taxon>
        <taxon>Metazoa</taxon>
        <taxon>Chordata</taxon>
        <taxon>Craniata</taxon>
        <taxon>Vertebrata</taxon>
        <taxon>Euteleostomi</taxon>
        <taxon>Actinopterygii</taxon>
        <taxon>Neopterygii</taxon>
        <taxon>Teleostei</taxon>
        <taxon>Neoteleostei</taxon>
        <taxon>Acanthomorphata</taxon>
        <taxon>Ovalentaria</taxon>
        <taxon>Atherinomorphae</taxon>
        <taxon>Cyprinodontiformes</taxon>
        <taxon>Goodeidae</taxon>
        <taxon>Ilyodon</taxon>
    </lineage>
</organism>
<evidence type="ECO:0000259" key="3">
    <source>
        <dbReference type="PROSITE" id="PS50835"/>
    </source>
</evidence>
<dbReference type="Pfam" id="PF07686">
    <property type="entry name" value="V-set"/>
    <property type="match status" value="1"/>
</dbReference>
<accession>A0ABV0UNT2</accession>
<dbReference type="InterPro" id="IPR013106">
    <property type="entry name" value="Ig_V-set"/>
</dbReference>
<dbReference type="PANTHER" id="PTHR23268">
    <property type="entry name" value="T-CELL RECEPTOR BETA CHAIN"/>
    <property type="match status" value="1"/>
</dbReference>
<dbReference type="SMART" id="SM00406">
    <property type="entry name" value="IGv"/>
    <property type="match status" value="1"/>
</dbReference>
<evidence type="ECO:0000313" key="5">
    <source>
        <dbReference type="Proteomes" id="UP001482620"/>
    </source>
</evidence>
<dbReference type="InterPro" id="IPR007110">
    <property type="entry name" value="Ig-like_dom"/>
</dbReference>
<feature type="domain" description="Ig-like" evidence="3">
    <location>
        <begin position="22"/>
        <end position="132"/>
    </location>
</feature>
<dbReference type="InterPro" id="IPR036179">
    <property type="entry name" value="Ig-like_dom_sf"/>
</dbReference>